<dbReference type="PANTHER" id="PTHR23077:SF9">
    <property type="entry name" value="PEROXISOMAL ATPASE PEX6"/>
    <property type="match status" value="1"/>
</dbReference>
<dbReference type="KEGG" id="osn:115209085"/>
<dbReference type="InterPro" id="IPR047533">
    <property type="entry name" value="RecA-like_PEX6_r2"/>
</dbReference>
<reference evidence="13" key="1">
    <citation type="submission" date="2025-08" db="UniProtKB">
        <authorList>
            <consortium name="RefSeq"/>
        </authorList>
    </citation>
    <scope>IDENTIFICATION</scope>
</reference>
<comment type="similarity">
    <text evidence="2">Belongs to the AAA ATPase family.</text>
</comment>
<evidence type="ECO:0000256" key="10">
    <source>
        <dbReference type="ARBA" id="ARBA00048778"/>
    </source>
</evidence>
<dbReference type="InterPro" id="IPR003593">
    <property type="entry name" value="AAA+_ATPase"/>
</dbReference>
<keyword evidence="12" id="KW-1185">Reference proteome</keyword>
<dbReference type="InterPro" id="IPR003959">
    <property type="entry name" value="ATPase_AAA_core"/>
</dbReference>
<dbReference type="GO" id="GO:0016558">
    <property type="term" value="P:protein import into peroxisome matrix"/>
    <property type="evidence" value="ECO:0007669"/>
    <property type="project" value="TreeGrafter"/>
</dbReference>
<keyword evidence="4" id="KW-0547">Nucleotide-binding</keyword>
<keyword evidence="5" id="KW-0378">Hydrolase</keyword>
<accession>A0A6P7S4D7</accession>
<feature type="domain" description="AAA+ ATPase" evidence="11">
    <location>
        <begin position="870"/>
        <end position="1008"/>
    </location>
</feature>
<dbReference type="InterPro" id="IPR050168">
    <property type="entry name" value="AAA_ATPase_domain"/>
</dbReference>
<dbReference type="GO" id="GO:0005778">
    <property type="term" value="C:peroxisomal membrane"/>
    <property type="evidence" value="ECO:0007669"/>
    <property type="project" value="TreeGrafter"/>
</dbReference>
<name>A0A6P7S4D7_9MOLL</name>
<evidence type="ECO:0000259" key="11">
    <source>
        <dbReference type="SMART" id="SM00382"/>
    </source>
</evidence>
<evidence type="ECO:0000256" key="2">
    <source>
        <dbReference type="ARBA" id="ARBA00006914"/>
    </source>
</evidence>
<dbReference type="InterPro" id="IPR003960">
    <property type="entry name" value="ATPase_AAA_CS"/>
</dbReference>
<evidence type="ECO:0000313" key="13">
    <source>
        <dbReference type="RefSeq" id="XP_029633055.1"/>
    </source>
</evidence>
<dbReference type="SUPFAM" id="SSF52540">
    <property type="entry name" value="P-loop containing nucleoside triphosphate hydrolases"/>
    <property type="match status" value="2"/>
</dbReference>
<dbReference type="GO" id="GO:0005524">
    <property type="term" value="F:ATP binding"/>
    <property type="evidence" value="ECO:0007669"/>
    <property type="project" value="UniProtKB-KW"/>
</dbReference>
<keyword evidence="6" id="KW-0067">ATP-binding</keyword>
<keyword evidence="7" id="KW-0472">Membrane</keyword>
<organism evidence="12 13">
    <name type="scientific">Octopus sinensis</name>
    <name type="common">East Asian common octopus</name>
    <dbReference type="NCBI Taxonomy" id="2607531"/>
    <lineage>
        <taxon>Eukaryota</taxon>
        <taxon>Metazoa</taxon>
        <taxon>Spiralia</taxon>
        <taxon>Lophotrochozoa</taxon>
        <taxon>Mollusca</taxon>
        <taxon>Cephalopoda</taxon>
        <taxon>Coleoidea</taxon>
        <taxon>Octopodiformes</taxon>
        <taxon>Octopoda</taxon>
        <taxon>Incirrata</taxon>
        <taxon>Octopodidae</taxon>
        <taxon>Octopus</taxon>
    </lineage>
</organism>
<dbReference type="CDD" id="cd19527">
    <property type="entry name" value="RecA-like_PEX6_r2"/>
    <property type="match status" value="1"/>
</dbReference>
<dbReference type="Pfam" id="PF00004">
    <property type="entry name" value="AAA"/>
    <property type="match status" value="2"/>
</dbReference>
<dbReference type="Gene3D" id="1.10.8.60">
    <property type="match status" value="2"/>
</dbReference>
<evidence type="ECO:0000313" key="12">
    <source>
        <dbReference type="Proteomes" id="UP000515154"/>
    </source>
</evidence>
<evidence type="ECO:0000256" key="8">
    <source>
        <dbReference type="ARBA" id="ARBA00034811"/>
    </source>
</evidence>
<dbReference type="InterPro" id="IPR027417">
    <property type="entry name" value="P-loop_NTPase"/>
</dbReference>
<dbReference type="FunFam" id="3.40.50.300:FF:000109">
    <property type="entry name" value="Peroxisomal biogenesis factor 6"/>
    <property type="match status" value="1"/>
</dbReference>
<comment type="subcellular location">
    <subcellularLocation>
        <location evidence="1">Membrane</location>
    </subcellularLocation>
</comment>
<dbReference type="Gene3D" id="3.40.50.300">
    <property type="entry name" value="P-loop containing nucleotide triphosphate hydrolases"/>
    <property type="match status" value="2"/>
</dbReference>
<evidence type="ECO:0000256" key="9">
    <source>
        <dbReference type="ARBA" id="ARBA00034920"/>
    </source>
</evidence>
<evidence type="ECO:0000256" key="5">
    <source>
        <dbReference type="ARBA" id="ARBA00022801"/>
    </source>
</evidence>
<dbReference type="Proteomes" id="UP000515154">
    <property type="component" value="Linkage group LG3"/>
</dbReference>
<evidence type="ECO:0000256" key="6">
    <source>
        <dbReference type="ARBA" id="ARBA00022840"/>
    </source>
</evidence>
<sequence length="1112" mass="126017">MIIKNMYQSSYLGEFVTREDKPPQQNNTNVEGVDESFLTKHPLHLNVDKKTASSILSLENDCEYFFIAFRRPEVRKSTLPVGGLYFTLPDDQDIEPKVDEDTNLICVVFIDETLVPPPFPTNRELDEGSEVDEKSNLINSKVHLYCTNQFLQHYGWEPSQNIVFRRIIPFPLEKVILFVKDLDTYKALKNLDFRHLLLQVCKHGVLVRTNDLFLALWVPGKLNSSVPNYFQHIVVTECCPFRQGLLTAKTEIFTIHEETSSSNPRRSRMDCLSKDSLFFSTFCPWSKKPKDNSLDINIMVPAKIVGDKRLRDVMIRTDSDQEFDPNYIICMSRKLMLANKLFDSSIVEVYCIGNKVELFREKDDIFENDFESSPKRTTIVRSKMAMVKCLGRRYDKSRFAFISPILLFNIQVPPQHLPTTSVAIVIKKLQNVNGKQTNDSFLDNLKLWNIVIAKKVIFSLIKTPGSEDLPSKELEKYFTYPRLMEKGDIFCIKIKNSSLSQTDLSFEKSSIFYLKVENIKPNLEHGDRHLVHPKHTTTSLKENYTAHSFVPYLLNDSPPYWCQSKPAGLESYVENLLRLILPFLNDTLDAKVQEILSPTILISGPSGVGKTTVIDAVARTLCLQVIKVCCQDLSSMSPFTMIEKIKNIVRTAKEYSPCILVLKNLEFLGRSEKHSIDMKIGTFFVDILQQAKRYALDYPMLIIGTTENIQELQPNIPEGFLHHMKMQVPSEAERAIIFTNLTEDVYFSGDVSSTYISRRTAGYVLGDIVDLVKRAQAEAYKRVTDFVGIKDKKWHETHNDLCTSGVVIQHCDFENALDSLQASQADELGTPKIPKVKWEDIGGLSDVKQEILDTIQLPLLRPELLAAGLRRSGILLHGPPGTGKTLIAKAVATECSLNFFSVRGPELMNKYVGQSEENVRKVFQQARDAAPCVIFFDELDSLAPNRGRSGDTGGVMDRIVSQLLAELDGLHKSNNVFVIGATNRVDLLDPALLRPGRFDKVLYMGASKNKETQLKILQAVTRKFKLGNFSLKSIVDKCDLDLTGADFYALASDAWMNATKKIIQKLEVGRDVDTSKITVEESDFLEALGNLVPSVSENQHEHYKNLRNTYAT</sequence>
<comment type="catalytic activity">
    <reaction evidence="10">
        <text>ATP + H2O = ADP + phosphate + H(+)</text>
        <dbReference type="Rhea" id="RHEA:13065"/>
        <dbReference type="ChEBI" id="CHEBI:15377"/>
        <dbReference type="ChEBI" id="CHEBI:15378"/>
        <dbReference type="ChEBI" id="CHEBI:30616"/>
        <dbReference type="ChEBI" id="CHEBI:43474"/>
        <dbReference type="ChEBI" id="CHEBI:456216"/>
    </reaction>
    <physiologicalReaction direction="left-to-right" evidence="10">
        <dbReference type="Rhea" id="RHEA:13066"/>
    </physiologicalReaction>
</comment>
<dbReference type="AlphaFoldDB" id="A0A6P7S4D7"/>
<evidence type="ECO:0000256" key="3">
    <source>
        <dbReference type="ARBA" id="ARBA00022593"/>
    </source>
</evidence>
<dbReference type="GO" id="GO:0016887">
    <property type="term" value="F:ATP hydrolysis activity"/>
    <property type="evidence" value="ECO:0007669"/>
    <property type="project" value="InterPro"/>
</dbReference>
<dbReference type="PANTHER" id="PTHR23077">
    <property type="entry name" value="AAA-FAMILY ATPASE"/>
    <property type="match status" value="1"/>
</dbReference>
<keyword evidence="3" id="KW-0962">Peroxisome biogenesis</keyword>
<evidence type="ECO:0000256" key="7">
    <source>
        <dbReference type="ARBA" id="ARBA00023136"/>
    </source>
</evidence>
<gene>
    <name evidence="13" type="primary">LOC115209085</name>
</gene>
<dbReference type="PROSITE" id="PS00674">
    <property type="entry name" value="AAA"/>
    <property type="match status" value="1"/>
</dbReference>
<dbReference type="RefSeq" id="XP_029633055.1">
    <property type="nucleotide sequence ID" value="XM_029777195.2"/>
</dbReference>
<dbReference type="SMART" id="SM00382">
    <property type="entry name" value="AAA"/>
    <property type="match status" value="2"/>
</dbReference>
<proteinExistence type="inferred from homology"/>
<feature type="domain" description="AAA+ ATPase" evidence="11">
    <location>
        <begin position="596"/>
        <end position="767"/>
    </location>
</feature>
<evidence type="ECO:0000256" key="1">
    <source>
        <dbReference type="ARBA" id="ARBA00004370"/>
    </source>
</evidence>
<dbReference type="GO" id="GO:0005829">
    <property type="term" value="C:cytosol"/>
    <property type="evidence" value="ECO:0007669"/>
    <property type="project" value="TreeGrafter"/>
</dbReference>
<evidence type="ECO:0000256" key="4">
    <source>
        <dbReference type="ARBA" id="ARBA00022741"/>
    </source>
</evidence>
<protein>
    <recommendedName>
        <fullName evidence="8">Peroxisomal ATPase PEX6</fullName>
    </recommendedName>
    <alternativeName>
        <fullName evidence="9">Peroxin-6</fullName>
    </alternativeName>
</protein>